<accession>A0A4R2EVD0</accession>
<evidence type="ECO:0000313" key="11">
    <source>
        <dbReference type="EMBL" id="TCN68599.1"/>
    </source>
</evidence>
<organism evidence="11 12">
    <name type="scientific">Acetobacteroides hydrogenigenes</name>
    <dbReference type="NCBI Taxonomy" id="979970"/>
    <lineage>
        <taxon>Bacteria</taxon>
        <taxon>Pseudomonadati</taxon>
        <taxon>Bacteroidota</taxon>
        <taxon>Bacteroidia</taxon>
        <taxon>Bacteroidales</taxon>
        <taxon>Rikenellaceae</taxon>
        <taxon>Acetobacteroides</taxon>
    </lineage>
</organism>
<feature type="transmembrane region" description="Helical" evidence="10">
    <location>
        <begin position="96"/>
        <end position="117"/>
    </location>
</feature>
<dbReference type="PIRSF" id="PIRSF006603">
    <property type="entry name" value="DinF"/>
    <property type="match status" value="1"/>
</dbReference>
<protein>
    <recommendedName>
        <fullName evidence="9">Multidrug-efflux transporter</fullName>
    </recommendedName>
</protein>
<evidence type="ECO:0000256" key="1">
    <source>
        <dbReference type="ARBA" id="ARBA00004651"/>
    </source>
</evidence>
<keyword evidence="3" id="KW-0050">Antiport</keyword>
<evidence type="ECO:0000256" key="7">
    <source>
        <dbReference type="ARBA" id="ARBA00023065"/>
    </source>
</evidence>
<keyword evidence="12" id="KW-1185">Reference proteome</keyword>
<comment type="caution">
    <text evidence="11">The sequence shown here is derived from an EMBL/GenBank/DDBJ whole genome shotgun (WGS) entry which is preliminary data.</text>
</comment>
<feature type="transmembrane region" description="Helical" evidence="10">
    <location>
        <begin position="162"/>
        <end position="181"/>
    </location>
</feature>
<name>A0A4R2EVD0_9BACT</name>
<evidence type="ECO:0000256" key="3">
    <source>
        <dbReference type="ARBA" id="ARBA00022449"/>
    </source>
</evidence>
<proteinExistence type="predicted"/>
<dbReference type="InterPro" id="IPR002528">
    <property type="entry name" value="MATE_fam"/>
</dbReference>
<dbReference type="InterPro" id="IPR048279">
    <property type="entry name" value="MdtK-like"/>
</dbReference>
<keyword evidence="2" id="KW-0813">Transport</keyword>
<keyword evidence="7" id="KW-0406">Ion transport</keyword>
<feature type="transmembrane region" description="Helical" evidence="10">
    <location>
        <begin position="419"/>
        <end position="437"/>
    </location>
</feature>
<reference evidence="11 12" key="1">
    <citation type="submission" date="2019-03" db="EMBL/GenBank/DDBJ databases">
        <title>Genomic Encyclopedia of Archaeal and Bacterial Type Strains, Phase II (KMG-II): from individual species to whole genera.</title>
        <authorList>
            <person name="Goeker M."/>
        </authorList>
    </citation>
    <scope>NUCLEOTIDE SEQUENCE [LARGE SCALE GENOMIC DNA]</scope>
    <source>
        <strain evidence="11 12">RL-C</strain>
    </source>
</reference>
<dbReference type="PANTHER" id="PTHR43298:SF2">
    <property type="entry name" value="FMN_FAD EXPORTER YEEO-RELATED"/>
    <property type="match status" value="1"/>
</dbReference>
<evidence type="ECO:0000256" key="5">
    <source>
        <dbReference type="ARBA" id="ARBA00022692"/>
    </source>
</evidence>
<dbReference type="Proteomes" id="UP000294830">
    <property type="component" value="Unassembled WGS sequence"/>
</dbReference>
<feature type="transmembrane region" description="Helical" evidence="10">
    <location>
        <begin position="275"/>
        <end position="296"/>
    </location>
</feature>
<dbReference type="InterPro" id="IPR050222">
    <property type="entry name" value="MATE_MdtK"/>
</dbReference>
<dbReference type="GO" id="GO:0005886">
    <property type="term" value="C:plasma membrane"/>
    <property type="evidence" value="ECO:0007669"/>
    <property type="project" value="UniProtKB-SubCell"/>
</dbReference>
<keyword evidence="6 10" id="KW-1133">Transmembrane helix</keyword>
<feature type="transmembrane region" description="Helical" evidence="10">
    <location>
        <begin position="51"/>
        <end position="76"/>
    </location>
</feature>
<sequence length="452" mass="49368">MKRFWRLHRLHYRDTMRLSLPVMISQLGQITVGLADNMMVGRLGTTELAAAAFANMLVSLPLFFGMGFALSLTPLVGKAYGANDMTAIGSYFRHGLLSNALVGLLLVAVCGGLYLMMPLMHQPGSILGIAQSYFIYIALSMFPTMLFLMGKQLCEGMADTKSAMLVTIVGNILHIGSNYALIFGKLGLPALGVEGAGISTLLSRIFMATAMLVLVFRKPIIRHALQLSKLLRLRIAVVRELVWLGVPMGIHVFSEASAFIFAGIMMGWLGEVGLAAHQIVISLSGLGFMLYQAIGFSTTIRISQLSALEMPSLIKRASVSSSQIVTAMVMVVSAIFLIFHRQIPYLFTSSDEVAHVASKLIIVFVVFQVFDATQIVFSGILRGLADAKIPSMLTVISYYLIAIPTSYLAAFRFGFGEVGIWFGFPIGLGICSLLFLLRIRMLIGRMEPLRCR</sequence>
<feature type="transmembrane region" description="Helical" evidence="10">
    <location>
        <begin position="393"/>
        <end position="413"/>
    </location>
</feature>
<evidence type="ECO:0000256" key="9">
    <source>
        <dbReference type="ARBA" id="ARBA00031636"/>
    </source>
</evidence>
<evidence type="ECO:0000313" key="12">
    <source>
        <dbReference type="Proteomes" id="UP000294830"/>
    </source>
</evidence>
<dbReference type="CDD" id="cd13131">
    <property type="entry name" value="MATE_NorM_like"/>
    <property type="match status" value="1"/>
</dbReference>
<dbReference type="RefSeq" id="WP_165877035.1">
    <property type="nucleotide sequence ID" value="NZ_SLWB01000006.1"/>
</dbReference>
<feature type="transmembrane region" description="Helical" evidence="10">
    <location>
        <begin position="129"/>
        <end position="150"/>
    </location>
</feature>
<evidence type="ECO:0000256" key="6">
    <source>
        <dbReference type="ARBA" id="ARBA00022989"/>
    </source>
</evidence>
<comment type="subcellular location">
    <subcellularLocation>
        <location evidence="1">Cell membrane</location>
        <topology evidence="1">Multi-pass membrane protein</topology>
    </subcellularLocation>
</comment>
<dbReference type="Pfam" id="PF01554">
    <property type="entry name" value="MatE"/>
    <property type="match status" value="2"/>
</dbReference>
<evidence type="ECO:0000256" key="4">
    <source>
        <dbReference type="ARBA" id="ARBA00022475"/>
    </source>
</evidence>
<dbReference type="PANTHER" id="PTHR43298">
    <property type="entry name" value="MULTIDRUG RESISTANCE PROTEIN NORM-RELATED"/>
    <property type="match status" value="1"/>
</dbReference>
<evidence type="ECO:0000256" key="2">
    <source>
        <dbReference type="ARBA" id="ARBA00022448"/>
    </source>
</evidence>
<evidence type="ECO:0000256" key="10">
    <source>
        <dbReference type="SAM" id="Phobius"/>
    </source>
</evidence>
<keyword evidence="5 10" id="KW-0812">Transmembrane</keyword>
<keyword evidence="8 10" id="KW-0472">Membrane</keyword>
<feature type="transmembrane region" description="Helical" evidence="10">
    <location>
        <begin position="360"/>
        <end position="381"/>
    </location>
</feature>
<feature type="transmembrane region" description="Helical" evidence="10">
    <location>
        <begin position="201"/>
        <end position="220"/>
    </location>
</feature>
<dbReference type="GO" id="GO:0006811">
    <property type="term" value="P:monoatomic ion transport"/>
    <property type="evidence" value="ECO:0007669"/>
    <property type="project" value="UniProtKB-KW"/>
</dbReference>
<dbReference type="GO" id="GO:0042910">
    <property type="term" value="F:xenobiotic transmembrane transporter activity"/>
    <property type="evidence" value="ECO:0007669"/>
    <property type="project" value="InterPro"/>
</dbReference>
<dbReference type="AlphaFoldDB" id="A0A4R2EVD0"/>
<feature type="transmembrane region" description="Helical" evidence="10">
    <location>
        <begin position="317"/>
        <end position="340"/>
    </location>
</feature>
<dbReference type="NCBIfam" id="TIGR00797">
    <property type="entry name" value="matE"/>
    <property type="match status" value="1"/>
</dbReference>
<dbReference type="EMBL" id="SLWB01000006">
    <property type="protein sequence ID" value="TCN68599.1"/>
    <property type="molecule type" value="Genomic_DNA"/>
</dbReference>
<keyword evidence="4" id="KW-1003">Cell membrane</keyword>
<feature type="transmembrane region" description="Helical" evidence="10">
    <location>
        <begin position="241"/>
        <end position="269"/>
    </location>
</feature>
<evidence type="ECO:0000256" key="8">
    <source>
        <dbReference type="ARBA" id="ARBA00023136"/>
    </source>
</evidence>
<dbReference type="GO" id="GO:0015297">
    <property type="term" value="F:antiporter activity"/>
    <property type="evidence" value="ECO:0007669"/>
    <property type="project" value="UniProtKB-KW"/>
</dbReference>
<gene>
    <name evidence="11" type="ORF">CLV25_106181</name>
</gene>